<keyword evidence="3" id="KW-0812">Transmembrane</keyword>
<reference evidence="4" key="1">
    <citation type="submission" date="2020-01" db="EMBL/GenBank/DDBJ databases">
        <authorList>
            <consortium name="DOE Joint Genome Institute"/>
            <person name="Haridas S."/>
            <person name="Albert R."/>
            <person name="Binder M."/>
            <person name="Bloem J."/>
            <person name="Labutti K."/>
            <person name="Salamov A."/>
            <person name="Andreopoulos B."/>
            <person name="Baker S.E."/>
            <person name="Barry K."/>
            <person name="Bills G."/>
            <person name="Bluhm B.H."/>
            <person name="Cannon C."/>
            <person name="Castanera R."/>
            <person name="Culley D.E."/>
            <person name="Daum C."/>
            <person name="Ezra D."/>
            <person name="Gonzalez J.B."/>
            <person name="Henrissat B."/>
            <person name="Kuo A."/>
            <person name="Liang C."/>
            <person name="Lipzen A."/>
            <person name="Lutzoni F."/>
            <person name="Magnuson J."/>
            <person name="Mondo S."/>
            <person name="Nolan M."/>
            <person name="Ohm R."/>
            <person name="Pangilinan J."/>
            <person name="Park H.-J."/>
            <person name="Ramirez L."/>
            <person name="Alfaro M."/>
            <person name="Sun H."/>
            <person name="Tritt A."/>
            <person name="Yoshinaga Y."/>
            <person name="Zwiers L.-H."/>
            <person name="Turgeon B.G."/>
            <person name="Goodwin S.B."/>
            <person name="Spatafora J.W."/>
            <person name="Crous P.W."/>
            <person name="Grigoriev I.V."/>
        </authorList>
    </citation>
    <scope>NUCLEOTIDE SEQUENCE</scope>
    <source>
        <strain evidence="4">P77</strain>
    </source>
</reference>
<evidence type="ECO:0000313" key="4">
    <source>
        <dbReference type="EMBL" id="KAF1832015.1"/>
    </source>
</evidence>
<evidence type="ECO:0000256" key="2">
    <source>
        <dbReference type="SAM" id="MobiDB-lite"/>
    </source>
</evidence>
<keyword evidence="5" id="KW-1185">Reference proteome</keyword>
<sequence>MATVTKTATTTTTILETVRSTAYQASTISLSASGSAGASLHSLVPPALLKNATTAYTAATQHSFGTETYTSAALGFALGAILATGTCAAVARCIRKKAPPRGLNKTRWLGLLNRVHVWLRQQLSTDSELSQALAEARKVIEKRDQQLGRARREVETLGDTVTERNEQLAQCNRTLNSHCYPVSLDNALSEAHSLRQQLGTAQGRVALLEKLAKDDKIVNDGLQTELQSQVDELEVELVKESTRRKALEKTVKQLAARVIDNNGGKDTKDVSKTPSTPFANGVLHPTHRHPSSIPLTNPPSHPSIPPHTPHNPGHERVGLGICKRGTAPPAQSEGNQLRAVEGGCGCYLQPRRSIGGGRYAGSDAQADPAGGHHQRRRRRSGNAAAGEKDAVLRGLSGRCGEGSWGVWGWEEDLGGGKVLCWVVVCWGRDFVWDV</sequence>
<protein>
    <submittedName>
        <fullName evidence="4">Uncharacterized protein</fullName>
    </submittedName>
</protein>
<dbReference type="OrthoDB" id="3694213at2759"/>
<gene>
    <name evidence="4" type="ORF">BDW02DRAFT_581616</name>
</gene>
<keyword evidence="1" id="KW-0175">Coiled coil</keyword>
<proteinExistence type="predicted"/>
<organism evidence="4 5">
    <name type="scientific">Decorospora gaudefroyi</name>
    <dbReference type="NCBI Taxonomy" id="184978"/>
    <lineage>
        <taxon>Eukaryota</taxon>
        <taxon>Fungi</taxon>
        <taxon>Dikarya</taxon>
        <taxon>Ascomycota</taxon>
        <taxon>Pezizomycotina</taxon>
        <taxon>Dothideomycetes</taxon>
        <taxon>Pleosporomycetidae</taxon>
        <taxon>Pleosporales</taxon>
        <taxon>Pleosporineae</taxon>
        <taxon>Pleosporaceae</taxon>
        <taxon>Decorospora</taxon>
    </lineage>
</organism>
<dbReference type="EMBL" id="ML975349">
    <property type="protein sequence ID" value="KAF1832015.1"/>
    <property type="molecule type" value="Genomic_DNA"/>
</dbReference>
<dbReference type="AlphaFoldDB" id="A0A6A5K2X4"/>
<feature type="transmembrane region" description="Helical" evidence="3">
    <location>
        <begin position="72"/>
        <end position="91"/>
    </location>
</feature>
<evidence type="ECO:0000313" key="5">
    <source>
        <dbReference type="Proteomes" id="UP000800040"/>
    </source>
</evidence>
<evidence type="ECO:0000256" key="3">
    <source>
        <dbReference type="SAM" id="Phobius"/>
    </source>
</evidence>
<keyword evidence="3" id="KW-1133">Transmembrane helix</keyword>
<evidence type="ECO:0000256" key="1">
    <source>
        <dbReference type="SAM" id="Coils"/>
    </source>
</evidence>
<accession>A0A6A5K2X4</accession>
<keyword evidence="3" id="KW-0472">Membrane</keyword>
<feature type="region of interest" description="Disordered" evidence="2">
    <location>
        <begin position="261"/>
        <end position="334"/>
    </location>
</feature>
<name>A0A6A5K2X4_9PLEO</name>
<feature type="region of interest" description="Disordered" evidence="2">
    <location>
        <begin position="357"/>
        <end position="387"/>
    </location>
</feature>
<feature type="compositionally biased region" description="Pro residues" evidence="2">
    <location>
        <begin position="296"/>
        <end position="309"/>
    </location>
</feature>
<dbReference type="Proteomes" id="UP000800040">
    <property type="component" value="Unassembled WGS sequence"/>
</dbReference>
<feature type="coiled-coil region" evidence="1">
    <location>
        <begin position="223"/>
        <end position="257"/>
    </location>
</feature>